<dbReference type="Proteomes" id="UP001189429">
    <property type="component" value="Unassembled WGS sequence"/>
</dbReference>
<dbReference type="EMBL" id="CAUYUJ010014726">
    <property type="protein sequence ID" value="CAK0845306.1"/>
    <property type="molecule type" value="Genomic_DNA"/>
</dbReference>
<name>A0ABN9THB7_9DINO</name>
<keyword evidence="3" id="KW-1185">Reference proteome</keyword>
<feature type="region of interest" description="Disordered" evidence="1">
    <location>
        <begin position="130"/>
        <end position="189"/>
    </location>
</feature>
<sequence length="204" mass="22228">KADGTDLGLAVSQECEALLIESVRSGGAVEAWNRSCSGGPCPDRVVGHGDRIVGVNGVTQNPERMLEDRCEAKQLLRLTIRRGLASVAVIGSRKRPYVHACGRLRVRSHRRPHHASARRDRWRLAWPPHDDGRHAARRGARAQPTIDGGTLGGLRAPGQLGDRGRRMRPREPRASVGPPARPQFLLCADVEPGDLGRAANHAQR</sequence>
<gene>
    <name evidence="2" type="ORF">PCOR1329_LOCUS39130</name>
</gene>
<accession>A0ABN9THB7</accession>
<evidence type="ECO:0000313" key="2">
    <source>
        <dbReference type="EMBL" id="CAK0845306.1"/>
    </source>
</evidence>
<reference evidence="2" key="1">
    <citation type="submission" date="2023-10" db="EMBL/GenBank/DDBJ databases">
        <authorList>
            <person name="Chen Y."/>
            <person name="Shah S."/>
            <person name="Dougan E. K."/>
            <person name="Thang M."/>
            <person name="Chan C."/>
        </authorList>
    </citation>
    <scope>NUCLEOTIDE SEQUENCE [LARGE SCALE GENOMIC DNA]</scope>
</reference>
<evidence type="ECO:0000256" key="1">
    <source>
        <dbReference type="SAM" id="MobiDB-lite"/>
    </source>
</evidence>
<evidence type="ECO:0000313" key="3">
    <source>
        <dbReference type="Proteomes" id="UP001189429"/>
    </source>
</evidence>
<proteinExistence type="predicted"/>
<protein>
    <recommendedName>
        <fullName evidence="4">PDZ domain-containing protein</fullName>
    </recommendedName>
</protein>
<comment type="caution">
    <text evidence="2">The sequence shown here is derived from an EMBL/GenBank/DDBJ whole genome shotgun (WGS) entry which is preliminary data.</text>
</comment>
<evidence type="ECO:0008006" key="4">
    <source>
        <dbReference type="Google" id="ProtNLM"/>
    </source>
</evidence>
<feature type="non-terminal residue" evidence="2">
    <location>
        <position position="1"/>
    </location>
</feature>
<organism evidence="2 3">
    <name type="scientific">Prorocentrum cordatum</name>
    <dbReference type="NCBI Taxonomy" id="2364126"/>
    <lineage>
        <taxon>Eukaryota</taxon>
        <taxon>Sar</taxon>
        <taxon>Alveolata</taxon>
        <taxon>Dinophyceae</taxon>
        <taxon>Prorocentrales</taxon>
        <taxon>Prorocentraceae</taxon>
        <taxon>Prorocentrum</taxon>
    </lineage>
</organism>